<comment type="caution">
    <text evidence="1">The sequence shown here is derived from an EMBL/GenBank/DDBJ whole genome shotgun (WGS) entry which is preliminary data.</text>
</comment>
<reference evidence="1" key="1">
    <citation type="submission" date="2023-07" db="EMBL/GenBank/DDBJ databases">
        <title>Between Cages and Wild: Unraveling the Impact of Captivity on Animal Microbiomes and Antimicrobial Resistance.</title>
        <authorList>
            <person name="Schmartz G.P."/>
            <person name="Rehner J."/>
            <person name="Schuff M.J."/>
            <person name="Becker S.L."/>
            <person name="Kravczyk M."/>
            <person name="Gurevich A."/>
            <person name="Francke R."/>
            <person name="Mueller R."/>
            <person name="Keller V."/>
            <person name="Keller A."/>
        </authorList>
    </citation>
    <scope>NUCLEOTIDE SEQUENCE</scope>
    <source>
        <strain evidence="1">S12M_St_49</strain>
    </source>
</reference>
<feature type="non-terminal residue" evidence="1">
    <location>
        <position position="1"/>
    </location>
</feature>
<proteinExistence type="predicted"/>
<evidence type="ECO:0000313" key="2">
    <source>
        <dbReference type="Proteomes" id="UP001168575"/>
    </source>
</evidence>
<dbReference type="AlphaFoldDB" id="A0AA43RJ92"/>
<gene>
    <name evidence="1" type="ORF">Q3982_08790</name>
</gene>
<evidence type="ECO:0000313" key="1">
    <source>
        <dbReference type="EMBL" id="MDO4842755.1"/>
    </source>
</evidence>
<sequence>VVADTTITYYSGGQVVTTRQYNKTNQIYHLSYPYTHQTMTRLLTSETMKRGGNTIRKEYLYPSSQNSVQYPLITKYFSLQPIGEMNYYNGTLTSGVKTEYATFPQGHPLPKAQLRINPDNSCDTIVRYLSYTPMMSLKDYQASGGPLTRIGWRKYIHETNPNRITHYRDGSDNSTYMQESNYMFTPLKGLEWIKYPNNNE</sequence>
<dbReference type="Proteomes" id="UP001168575">
    <property type="component" value="Unassembled WGS sequence"/>
</dbReference>
<accession>A0AA43RJ92</accession>
<organism evidence="1 2">
    <name type="scientific">Phoenicibacter congonensis</name>
    <dbReference type="NCBI Taxonomy" id="1944646"/>
    <lineage>
        <taxon>Bacteria</taxon>
        <taxon>Bacillati</taxon>
        <taxon>Actinomycetota</taxon>
        <taxon>Coriobacteriia</taxon>
        <taxon>Eggerthellales</taxon>
        <taxon>Eggerthellaceae</taxon>
        <taxon>Phoenicibacter</taxon>
    </lineage>
</organism>
<feature type="non-terminal residue" evidence="1">
    <location>
        <position position="200"/>
    </location>
</feature>
<dbReference type="EMBL" id="JAUMVS010000294">
    <property type="protein sequence ID" value="MDO4842755.1"/>
    <property type="molecule type" value="Genomic_DNA"/>
</dbReference>
<keyword evidence="2" id="KW-1185">Reference proteome</keyword>
<name>A0AA43RJ92_9ACTN</name>
<protein>
    <submittedName>
        <fullName evidence="1">Uncharacterized protein</fullName>
    </submittedName>
</protein>